<dbReference type="RefSeq" id="WP_123209703.1">
    <property type="nucleotide sequence ID" value="NZ_JBHTHO010000033.1"/>
</dbReference>
<feature type="binding site" evidence="5">
    <location>
        <position position="73"/>
    </location>
    <ligand>
        <name>S-adenosyl-L-methionine</name>
        <dbReference type="ChEBI" id="CHEBI:59789"/>
    </ligand>
</feature>
<evidence type="ECO:0000256" key="3">
    <source>
        <dbReference type="ARBA" id="ARBA00022691"/>
    </source>
</evidence>
<organism evidence="6 7">
    <name type="scientific">Slackia equolifaciens</name>
    <dbReference type="NCBI Taxonomy" id="498718"/>
    <lineage>
        <taxon>Bacteria</taxon>
        <taxon>Bacillati</taxon>
        <taxon>Actinomycetota</taxon>
        <taxon>Coriobacteriia</taxon>
        <taxon>Eggerthellales</taxon>
        <taxon>Eggerthellaceae</taxon>
        <taxon>Slackia</taxon>
    </lineage>
</organism>
<dbReference type="Gene3D" id="3.40.1280.10">
    <property type="match status" value="1"/>
</dbReference>
<dbReference type="Proteomes" id="UP000269591">
    <property type="component" value="Unassembled WGS sequence"/>
</dbReference>
<keyword evidence="7" id="KW-1185">Reference proteome</keyword>
<proteinExistence type="inferred from homology"/>
<comment type="subcellular location">
    <subcellularLocation>
        <location evidence="5">Cytoplasm</location>
    </subcellularLocation>
</comment>
<dbReference type="SUPFAM" id="SSF75217">
    <property type="entry name" value="alpha/beta knot"/>
    <property type="match status" value="1"/>
</dbReference>
<dbReference type="InterPro" id="IPR029028">
    <property type="entry name" value="Alpha/beta_knot_MTases"/>
</dbReference>
<comment type="subunit">
    <text evidence="5">Homodimer.</text>
</comment>
<accession>A0A3N0ARR6</accession>
<dbReference type="NCBIfam" id="NF000985">
    <property type="entry name" value="PRK00103.1-3"/>
    <property type="match status" value="1"/>
</dbReference>
<evidence type="ECO:0000313" key="6">
    <source>
        <dbReference type="EMBL" id="RNL37581.1"/>
    </source>
</evidence>
<name>A0A3N0ARR6_9ACTN</name>
<dbReference type="InterPro" id="IPR029026">
    <property type="entry name" value="tRNA_m1G_MTases_N"/>
</dbReference>
<dbReference type="EMBL" id="QIBX01000025">
    <property type="protein sequence ID" value="RNL37581.1"/>
    <property type="molecule type" value="Genomic_DNA"/>
</dbReference>
<dbReference type="Pfam" id="PF02590">
    <property type="entry name" value="SPOUT_MTase"/>
    <property type="match status" value="1"/>
</dbReference>
<feature type="binding site" evidence="5">
    <location>
        <position position="105"/>
    </location>
    <ligand>
        <name>S-adenosyl-L-methionine</name>
        <dbReference type="ChEBI" id="CHEBI:59789"/>
    </ligand>
</feature>
<comment type="similarity">
    <text evidence="4 5">Belongs to the RNA methyltransferase RlmH family.</text>
</comment>
<dbReference type="PANTHER" id="PTHR33603">
    <property type="entry name" value="METHYLTRANSFERASE"/>
    <property type="match status" value="1"/>
</dbReference>
<sequence length="156" mass="16984">MNITVIAVGKLKEKFWVAACDEYLKRLKGYAKVRVIEVADRDPAKCGGDDAARKAEGKDILKALPAHSHVMLLDVQGRQLSSEGISARIDAIALSGVSDITFIIGGSSGVSQDVYDSANETLSFGKITLPHNLARVVLLEQIYRAFKISRGEPYHK</sequence>
<evidence type="ECO:0000313" key="7">
    <source>
        <dbReference type="Proteomes" id="UP000269591"/>
    </source>
</evidence>
<dbReference type="EC" id="2.1.1.177" evidence="5"/>
<protein>
    <recommendedName>
        <fullName evidence="5">Ribosomal RNA large subunit methyltransferase H</fullName>
        <ecNumber evidence="5">2.1.1.177</ecNumber>
    </recommendedName>
    <alternativeName>
        <fullName evidence="5">23S rRNA (pseudouridine1915-N3)-methyltransferase</fullName>
    </alternativeName>
    <alternativeName>
        <fullName evidence="5">23S rRNA m3Psi1915 methyltransferase</fullName>
    </alternativeName>
    <alternativeName>
        <fullName evidence="5">rRNA (pseudouridine-N3-)-methyltransferase RlmH</fullName>
    </alternativeName>
</protein>
<keyword evidence="3 5" id="KW-0949">S-adenosyl-L-methionine</keyword>
<evidence type="ECO:0000256" key="2">
    <source>
        <dbReference type="ARBA" id="ARBA00022679"/>
    </source>
</evidence>
<evidence type="ECO:0000256" key="1">
    <source>
        <dbReference type="ARBA" id="ARBA00022603"/>
    </source>
</evidence>
<dbReference type="GO" id="GO:0005737">
    <property type="term" value="C:cytoplasm"/>
    <property type="evidence" value="ECO:0007669"/>
    <property type="project" value="UniProtKB-SubCell"/>
</dbReference>
<keyword evidence="5" id="KW-0963">Cytoplasm</keyword>
<comment type="caution">
    <text evidence="6">The sequence shown here is derived from an EMBL/GenBank/DDBJ whole genome shotgun (WGS) entry which is preliminary data.</text>
</comment>
<dbReference type="CDD" id="cd18081">
    <property type="entry name" value="RlmH-like"/>
    <property type="match status" value="1"/>
</dbReference>
<evidence type="ECO:0000256" key="5">
    <source>
        <dbReference type="HAMAP-Rule" id="MF_00658"/>
    </source>
</evidence>
<dbReference type="HAMAP" id="MF_00658">
    <property type="entry name" value="23SrRNA_methyltr_H"/>
    <property type="match status" value="1"/>
</dbReference>
<dbReference type="PANTHER" id="PTHR33603:SF1">
    <property type="entry name" value="RIBOSOMAL RNA LARGE SUBUNIT METHYLTRANSFERASE H"/>
    <property type="match status" value="1"/>
</dbReference>
<comment type="function">
    <text evidence="5">Specifically methylates the pseudouridine at position 1915 (m3Psi1915) in 23S rRNA.</text>
</comment>
<comment type="catalytic activity">
    <reaction evidence="5">
        <text>pseudouridine(1915) in 23S rRNA + S-adenosyl-L-methionine = N(3)-methylpseudouridine(1915) in 23S rRNA + S-adenosyl-L-homocysteine + H(+)</text>
        <dbReference type="Rhea" id="RHEA:42752"/>
        <dbReference type="Rhea" id="RHEA-COMP:10221"/>
        <dbReference type="Rhea" id="RHEA-COMP:10222"/>
        <dbReference type="ChEBI" id="CHEBI:15378"/>
        <dbReference type="ChEBI" id="CHEBI:57856"/>
        <dbReference type="ChEBI" id="CHEBI:59789"/>
        <dbReference type="ChEBI" id="CHEBI:65314"/>
        <dbReference type="ChEBI" id="CHEBI:74486"/>
        <dbReference type="EC" id="2.1.1.177"/>
    </reaction>
</comment>
<keyword evidence="5" id="KW-0698">rRNA processing</keyword>
<gene>
    <name evidence="5" type="primary">rlmH</name>
    <name evidence="6" type="ORF">DMP06_10630</name>
</gene>
<dbReference type="PIRSF" id="PIRSF004505">
    <property type="entry name" value="MT_bac"/>
    <property type="match status" value="1"/>
</dbReference>
<dbReference type="GO" id="GO:0070038">
    <property type="term" value="F:rRNA (pseudouridine-N3-)-methyltransferase activity"/>
    <property type="evidence" value="ECO:0007669"/>
    <property type="project" value="UniProtKB-UniRule"/>
</dbReference>
<feature type="binding site" evidence="5">
    <location>
        <begin position="124"/>
        <end position="129"/>
    </location>
    <ligand>
        <name>S-adenosyl-L-methionine</name>
        <dbReference type="ChEBI" id="CHEBI:59789"/>
    </ligand>
</feature>
<evidence type="ECO:0000256" key="4">
    <source>
        <dbReference type="ARBA" id="ARBA00038303"/>
    </source>
</evidence>
<keyword evidence="2 5" id="KW-0808">Transferase</keyword>
<reference evidence="7" key="1">
    <citation type="submission" date="2018-05" db="EMBL/GenBank/DDBJ databases">
        <title>Genome Sequencing of selected type strains of the family Eggerthellaceae.</title>
        <authorList>
            <person name="Danylec N."/>
            <person name="Stoll D.A."/>
            <person name="Doetsch A."/>
            <person name="Huch M."/>
        </authorList>
    </citation>
    <scope>NUCLEOTIDE SEQUENCE [LARGE SCALE GENOMIC DNA]</scope>
    <source>
        <strain evidence="7">DSM 24851</strain>
    </source>
</reference>
<dbReference type="AlphaFoldDB" id="A0A3N0ARR6"/>
<dbReference type="InterPro" id="IPR003742">
    <property type="entry name" value="RlmH-like"/>
</dbReference>
<keyword evidence="1 5" id="KW-0489">Methyltransferase</keyword>
<dbReference type="OrthoDB" id="9806643at2"/>